<dbReference type="AlphaFoldDB" id="A0A8H3LMW8"/>
<evidence type="ECO:0000313" key="2">
    <source>
        <dbReference type="Proteomes" id="UP000615446"/>
    </source>
</evidence>
<evidence type="ECO:0000313" key="1">
    <source>
        <dbReference type="EMBL" id="GES88199.1"/>
    </source>
</evidence>
<organism evidence="1 2">
    <name type="scientific">Rhizophagus clarus</name>
    <dbReference type="NCBI Taxonomy" id="94130"/>
    <lineage>
        <taxon>Eukaryota</taxon>
        <taxon>Fungi</taxon>
        <taxon>Fungi incertae sedis</taxon>
        <taxon>Mucoromycota</taxon>
        <taxon>Glomeromycotina</taxon>
        <taxon>Glomeromycetes</taxon>
        <taxon>Glomerales</taxon>
        <taxon>Glomeraceae</taxon>
        <taxon>Rhizophagus</taxon>
    </lineage>
</organism>
<name>A0A8H3LMW8_9GLOM</name>
<proteinExistence type="predicted"/>
<reference evidence="1" key="1">
    <citation type="submission" date="2019-10" db="EMBL/GenBank/DDBJ databases">
        <title>Conservation and host-specific expression of non-tandemly repeated heterogenous ribosome RNA gene in arbuscular mycorrhizal fungi.</title>
        <authorList>
            <person name="Maeda T."/>
            <person name="Kobayashi Y."/>
            <person name="Nakagawa T."/>
            <person name="Ezawa T."/>
            <person name="Yamaguchi K."/>
            <person name="Bino T."/>
            <person name="Nishimoto Y."/>
            <person name="Shigenobu S."/>
            <person name="Kawaguchi M."/>
        </authorList>
    </citation>
    <scope>NUCLEOTIDE SEQUENCE</scope>
    <source>
        <strain evidence="1">HR1</strain>
    </source>
</reference>
<accession>A0A8H3LMW8</accession>
<dbReference type="EMBL" id="BLAL01000176">
    <property type="protein sequence ID" value="GES88199.1"/>
    <property type="molecule type" value="Genomic_DNA"/>
</dbReference>
<protein>
    <submittedName>
        <fullName evidence="1">Uncharacterized protein</fullName>
    </submittedName>
</protein>
<dbReference type="Proteomes" id="UP000615446">
    <property type="component" value="Unassembled WGS sequence"/>
</dbReference>
<gene>
    <name evidence="1" type="ORF">RCL2_001516900</name>
</gene>
<comment type="caution">
    <text evidence="1">The sequence shown here is derived from an EMBL/GenBank/DDBJ whole genome shotgun (WGS) entry which is preliminary data.</text>
</comment>
<sequence>MIRKHRNCCQLLYGGVLSQSNARGHIVNNIKITEERSLLRPRRKIYESIKQTLLTKFTRLVLLYTKYGILANDITQIFTKDFS</sequence>